<organism evidence="2 3">
    <name type="scientific">Marmota monax</name>
    <name type="common">Woodchuck</name>
    <dbReference type="NCBI Taxonomy" id="9995"/>
    <lineage>
        <taxon>Eukaryota</taxon>
        <taxon>Metazoa</taxon>
        <taxon>Chordata</taxon>
        <taxon>Craniata</taxon>
        <taxon>Vertebrata</taxon>
        <taxon>Euteleostomi</taxon>
        <taxon>Mammalia</taxon>
        <taxon>Eutheria</taxon>
        <taxon>Euarchontoglires</taxon>
        <taxon>Glires</taxon>
        <taxon>Rodentia</taxon>
        <taxon>Sciuromorpha</taxon>
        <taxon>Sciuridae</taxon>
        <taxon>Xerinae</taxon>
        <taxon>Marmotini</taxon>
        <taxon>Marmota</taxon>
    </lineage>
</organism>
<feature type="region of interest" description="Disordered" evidence="1">
    <location>
        <begin position="94"/>
        <end position="127"/>
    </location>
</feature>
<evidence type="ECO:0000313" key="3">
    <source>
        <dbReference type="Proteomes" id="UP000335636"/>
    </source>
</evidence>
<sequence length="127" mass="14436">MTYFLTCERQKLKRRQEDPGEILTNKMPPESLRRKGKPPVGVELWAGHSDEQTHRFPPTPQHKRQWGQVTCGGCDEQHRVAQVSKCSIKMQQIPGPVSRAAHASPHRQTSHRPSLLHCSAPPTYGRK</sequence>
<proteinExistence type="predicted"/>
<comment type="caution">
    <text evidence="2">The sequence shown here is derived from an EMBL/GenBank/DDBJ whole genome shotgun (WGS) entry which is preliminary data.</text>
</comment>
<evidence type="ECO:0000256" key="1">
    <source>
        <dbReference type="SAM" id="MobiDB-lite"/>
    </source>
</evidence>
<keyword evidence="3" id="KW-1185">Reference proteome</keyword>
<accession>A0A5E4C0X9</accession>
<gene>
    <name evidence="2" type="ORF">MONAX_5E002219</name>
</gene>
<dbReference type="EMBL" id="CABDUW010000804">
    <property type="protein sequence ID" value="VTJ75455.1"/>
    <property type="molecule type" value="Genomic_DNA"/>
</dbReference>
<evidence type="ECO:0000313" key="2">
    <source>
        <dbReference type="EMBL" id="VTJ75455.1"/>
    </source>
</evidence>
<protein>
    <submittedName>
        <fullName evidence="2">Uncharacterized protein</fullName>
    </submittedName>
</protein>
<reference evidence="2" key="1">
    <citation type="submission" date="2019-04" db="EMBL/GenBank/DDBJ databases">
        <authorList>
            <person name="Alioto T."/>
            <person name="Alioto T."/>
        </authorList>
    </citation>
    <scope>NUCLEOTIDE SEQUENCE [LARGE SCALE GENOMIC DNA]</scope>
</reference>
<dbReference type="AlphaFoldDB" id="A0A5E4C0X9"/>
<name>A0A5E4C0X9_MARMO</name>
<dbReference type="Proteomes" id="UP000335636">
    <property type="component" value="Unassembled WGS sequence"/>
</dbReference>
<feature type="region of interest" description="Disordered" evidence="1">
    <location>
        <begin position="11"/>
        <end position="43"/>
    </location>
</feature>